<dbReference type="PANTHER" id="PTHR42993:SF1">
    <property type="entry name" value="MAOC-LIKE DEHYDRATASE DOMAIN-CONTAINING PROTEIN"/>
    <property type="match status" value="1"/>
</dbReference>
<reference evidence="2" key="1">
    <citation type="submission" date="2023-07" db="EMBL/GenBank/DDBJ databases">
        <title>Brevundimonas soil sp. nov., isolated from the soil of chemical plant.</title>
        <authorList>
            <person name="Wu N."/>
        </authorList>
    </citation>
    <scope>NUCLEOTIDE SEQUENCE</scope>
    <source>
        <strain evidence="2">XZ-24</strain>
    </source>
</reference>
<evidence type="ECO:0000313" key="2">
    <source>
        <dbReference type="EMBL" id="MDO1558652.1"/>
    </source>
</evidence>
<organism evidence="2 3">
    <name type="scientific">Peiella sedimenti</name>
    <dbReference type="NCBI Taxonomy" id="3061083"/>
    <lineage>
        <taxon>Bacteria</taxon>
        <taxon>Pseudomonadati</taxon>
        <taxon>Pseudomonadota</taxon>
        <taxon>Alphaproteobacteria</taxon>
        <taxon>Caulobacterales</taxon>
        <taxon>Caulobacteraceae</taxon>
        <taxon>Peiella</taxon>
    </lineage>
</organism>
<comment type="caution">
    <text evidence="2">The sequence shown here is derived from an EMBL/GenBank/DDBJ whole genome shotgun (WGS) entry which is preliminary data.</text>
</comment>
<dbReference type="PANTHER" id="PTHR42993">
    <property type="entry name" value="MAOC-LIKE DEHYDRATASE DOMAIN-CONTAINING PROTEIN"/>
    <property type="match status" value="1"/>
</dbReference>
<keyword evidence="3" id="KW-1185">Reference proteome</keyword>
<dbReference type="InterPro" id="IPR039375">
    <property type="entry name" value="NodN-like"/>
</dbReference>
<gene>
    <name evidence="2" type="ORF">Q0812_04315</name>
</gene>
<dbReference type="CDD" id="cd03450">
    <property type="entry name" value="NodN"/>
    <property type="match status" value="1"/>
</dbReference>
<feature type="domain" description="MaoC-like" evidence="1">
    <location>
        <begin position="12"/>
        <end position="110"/>
    </location>
</feature>
<dbReference type="Gene3D" id="3.10.129.10">
    <property type="entry name" value="Hotdog Thioesterase"/>
    <property type="match status" value="1"/>
</dbReference>
<accession>A0ABT8SMZ4</accession>
<dbReference type="Pfam" id="PF01575">
    <property type="entry name" value="MaoC_dehydratas"/>
    <property type="match status" value="1"/>
</dbReference>
<proteinExistence type="predicted"/>
<name>A0ABT8SMZ4_9CAUL</name>
<dbReference type="SUPFAM" id="SSF54637">
    <property type="entry name" value="Thioesterase/thiol ester dehydrase-isomerase"/>
    <property type="match status" value="1"/>
</dbReference>
<protein>
    <submittedName>
        <fullName evidence="2">MaoC family dehydratase</fullName>
    </submittedName>
</protein>
<dbReference type="RefSeq" id="WP_302109055.1">
    <property type="nucleotide sequence ID" value="NZ_JAUKTR010000001.1"/>
</dbReference>
<evidence type="ECO:0000259" key="1">
    <source>
        <dbReference type="Pfam" id="PF01575"/>
    </source>
</evidence>
<sequence>MPKVSLAELPTLVGQELGVSDWFSVDQARIDAFAEVTEDRQWIHIDQTRAAAEIGGTIAHGFLTLSLMSAMTSQILDVQGVSRAINYGFEKIRFLSPVPAGARIRLREKLMSAEPRAGGLALTRECTVEIEGAERPALIAVWIGVLYG</sequence>
<dbReference type="Proteomes" id="UP001169063">
    <property type="component" value="Unassembled WGS sequence"/>
</dbReference>
<dbReference type="InterPro" id="IPR002539">
    <property type="entry name" value="MaoC-like_dom"/>
</dbReference>
<dbReference type="InterPro" id="IPR029069">
    <property type="entry name" value="HotDog_dom_sf"/>
</dbReference>
<dbReference type="EMBL" id="JAUKTR010000001">
    <property type="protein sequence ID" value="MDO1558652.1"/>
    <property type="molecule type" value="Genomic_DNA"/>
</dbReference>
<evidence type="ECO:0000313" key="3">
    <source>
        <dbReference type="Proteomes" id="UP001169063"/>
    </source>
</evidence>